<protein>
    <submittedName>
        <fullName evidence="2">Cingulin-like 1</fullName>
    </submittedName>
</protein>
<feature type="region of interest" description="Disordered" evidence="1">
    <location>
        <begin position="179"/>
        <end position="254"/>
    </location>
</feature>
<reference evidence="2" key="1">
    <citation type="journal article" date="2014" name="Zootaxa">
        <title>A phylogenetic analysis of the southern African gecko genus Afroedura Loveridge (Squamata: Gekkonidae), with the description of nine new species from Limpopo and Mpumalanga provinces of South Africa.</title>
        <authorList>
            <person name="Jacobsen N.H."/>
            <person name="Kuhn A.L."/>
            <person name="Kuhn A.L."/>
            <person name="Jackman T.R."/>
            <person name="Bauer A.M."/>
        </authorList>
    </citation>
    <scope>NUCLEOTIDE SEQUENCE</scope>
</reference>
<feature type="region of interest" description="Disordered" evidence="1">
    <location>
        <begin position="1"/>
        <end position="97"/>
    </location>
</feature>
<name>A0A077B8G6_9SAUR</name>
<feature type="non-terminal residue" evidence="2">
    <location>
        <position position="1"/>
    </location>
</feature>
<organism evidence="2">
    <name type="scientific">Pachydactylus gaiasensis</name>
    <dbReference type="NCBI Taxonomy" id="202852"/>
    <lineage>
        <taxon>Eukaryota</taxon>
        <taxon>Metazoa</taxon>
        <taxon>Chordata</taxon>
        <taxon>Craniata</taxon>
        <taxon>Vertebrata</taxon>
        <taxon>Euteleostomi</taxon>
        <taxon>Lepidosauria</taxon>
        <taxon>Squamata</taxon>
        <taxon>Bifurcata</taxon>
        <taxon>Gekkota</taxon>
        <taxon>Gekkonidae</taxon>
        <taxon>Gekkoninae</taxon>
        <taxon>Pachydactylus</taxon>
    </lineage>
</organism>
<evidence type="ECO:0000313" key="2">
    <source>
        <dbReference type="EMBL" id="AIL02456.1"/>
    </source>
</evidence>
<dbReference type="GO" id="GO:0005923">
    <property type="term" value="C:bicellular tight junction"/>
    <property type="evidence" value="ECO:0007669"/>
    <property type="project" value="TreeGrafter"/>
</dbReference>
<dbReference type="PANTHER" id="PTHR46349">
    <property type="entry name" value="CINGULIN-LIKE PROTEIN 1-RELATED"/>
    <property type="match status" value="1"/>
</dbReference>
<feature type="compositionally biased region" description="Low complexity" evidence="1">
    <location>
        <begin position="237"/>
        <end position="254"/>
    </location>
</feature>
<feature type="compositionally biased region" description="Polar residues" evidence="1">
    <location>
        <begin position="24"/>
        <end position="47"/>
    </location>
</feature>
<proteinExistence type="predicted"/>
<feature type="non-terminal residue" evidence="2">
    <location>
        <position position="293"/>
    </location>
</feature>
<sequence>QGIDGHPYIVLNNAEGDSPEPLSPSENGQPLPSLTLNRAALDSSSTPECEGGNGEDSQHLDHHHAPPGVHPSLKLASASEGEKRASRCYSGPPQTSSLLNFQRHPELLQPYDPKKNLLNLDTCQTSLFRKSKSVASEQRPEAKSWSSLLKPTQSDKLSLQFTELAKANVKTVTLSKPAAGEDVSKLELESTSISDNPNGMHESLSSSCGSTHAVSPPTCQETRKSQPDLLPFRRQDSAGSIPNSSRRSSTSSTTPTSVASLYRFFLDDQECAIYADHVNRHENRRYIPFLPGT</sequence>
<gene>
    <name evidence="2" type="primary">CGNL1</name>
</gene>
<feature type="compositionally biased region" description="Basic and acidic residues" evidence="1">
    <location>
        <begin position="221"/>
        <end position="236"/>
    </location>
</feature>
<dbReference type="PANTHER" id="PTHR46349:SF2">
    <property type="entry name" value="CINGULIN-LIKE PROTEIN 1"/>
    <property type="match status" value="1"/>
</dbReference>
<accession>A0A077B8G6</accession>
<feature type="compositionally biased region" description="Polar residues" evidence="1">
    <location>
        <begin position="189"/>
        <end position="220"/>
    </location>
</feature>
<dbReference type="AlphaFoldDB" id="A0A077B8G6"/>
<evidence type="ECO:0000256" key="1">
    <source>
        <dbReference type="SAM" id="MobiDB-lite"/>
    </source>
</evidence>
<dbReference type="EMBL" id="KM073893">
    <property type="protein sequence ID" value="AIL02456.1"/>
    <property type="molecule type" value="Genomic_DNA"/>
</dbReference>
<dbReference type="GO" id="GO:0150105">
    <property type="term" value="P:protein localization to cell-cell junction"/>
    <property type="evidence" value="ECO:0007669"/>
    <property type="project" value="TreeGrafter"/>
</dbReference>